<dbReference type="GO" id="GO:0005634">
    <property type="term" value="C:nucleus"/>
    <property type="evidence" value="ECO:0007669"/>
    <property type="project" value="TreeGrafter"/>
</dbReference>
<dbReference type="Gene3D" id="3.30.40.10">
    <property type="entry name" value="Zinc/RING finger domain, C3HC4 (zinc finger)"/>
    <property type="match status" value="1"/>
</dbReference>
<dbReference type="InterPro" id="IPR013083">
    <property type="entry name" value="Znf_RING/FYVE/PHD"/>
</dbReference>
<dbReference type="AlphaFoldDB" id="A0A210Q7L1"/>
<dbReference type="PANTHER" id="PTHR10044">
    <property type="entry name" value="INHIBITOR OF APOPTOSIS"/>
    <property type="match status" value="1"/>
</dbReference>
<evidence type="ECO:0000313" key="1">
    <source>
        <dbReference type="EMBL" id="OWF44727.1"/>
    </source>
</evidence>
<organism evidence="1 2">
    <name type="scientific">Mizuhopecten yessoensis</name>
    <name type="common">Japanese scallop</name>
    <name type="synonym">Patinopecten yessoensis</name>
    <dbReference type="NCBI Taxonomy" id="6573"/>
    <lineage>
        <taxon>Eukaryota</taxon>
        <taxon>Metazoa</taxon>
        <taxon>Spiralia</taxon>
        <taxon>Lophotrochozoa</taxon>
        <taxon>Mollusca</taxon>
        <taxon>Bivalvia</taxon>
        <taxon>Autobranchia</taxon>
        <taxon>Pteriomorphia</taxon>
        <taxon>Pectinida</taxon>
        <taxon>Pectinoidea</taxon>
        <taxon>Pectinidae</taxon>
        <taxon>Mizuhopecten</taxon>
    </lineage>
</organism>
<dbReference type="SUPFAM" id="SSF57924">
    <property type="entry name" value="Inhibitor of apoptosis (IAP) repeat"/>
    <property type="match status" value="1"/>
</dbReference>
<dbReference type="GO" id="GO:0051726">
    <property type="term" value="P:regulation of cell cycle"/>
    <property type="evidence" value="ECO:0007669"/>
    <property type="project" value="TreeGrafter"/>
</dbReference>
<reference evidence="1 2" key="1">
    <citation type="journal article" date="2017" name="Nat. Ecol. Evol.">
        <title>Scallop genome provides insights into evolution of bilaterian karyotype and development.</title>
        <authorList>
            <person name="Wang S."/>
            <person name="Zhang J."/>
            <person name="Jiao W."/>
            <person name="Li J."/>
            <person name="Xun X."/>
            <person name="Sun Y."/>
            <person name="Guo X."/>
            <person name="Huan P."/>
            <person name="Dong B."/>
            <person name="Zhang L."/>
            <person name="Hu X."/>
            <person name="Sun X."/>
            <person name="Wang J."/>
            <person name="Zhao C."/>
            <person name="Wang Y."/>
            <person name="Wang D."/>
            <person name="Huang X."/>
            <person name="Wang R."/>
            <person name="Lv J."/>
            <person name="Li Y."/>
            <person name="Zhang Z."/>
            <person name="Liu B."/>
            <person name="Lu W."/>
            <person name="Hui Y."/>
            <person name="Liang J."/>
            <person name="Zhou Z."/>
            <person name="Hou R."/>
            <person name="Li X."/>
            <person name="Liu Y."/>
            <person name="Li H."/>
            <person name="Ning X."/>
            <person name="Lin Y."/>
            <person name="Zhao L."/>
            <person name="Xing Q."/>
            <person name="Dou J."/>
            <person name="Li Y."/>
            <person name="Mao J."/>
            <person name="Guo H."/>
            <person name="Dou H."/>
            <person name="Li T."/>
            <person name="Mu C."/>
            <person name="Jiang W."/>
            <person name="Fu Q."/>
            <person name="Fu X."/>
            <person name="Miao Y."/>
            <person name="Liu J."/>
            <person name="Yu Q."/>
            <person name="Li R."/>
            <person name="Liao H."/>
            <person name="Li X."/>
            <person name="Kong Y."/>
            <person name="Jiang Z."/>
            <person name="Chourrout D."/>
            <person name="Li R."/>
            <person name="Bao Z."/>
        </authorList>
    </citation>
    <scope>NUCLEOTIDE SEQUENCE [LARGE SCALE GENOMIC DNA]</scope>
    <source>
        <strain evidence="1 2">PY_sf001</strain>
    </source>
</reference>
<dbReference type="Pfam" id="PF13920">
    <property type="entry name" value="zf-C3HC4_3"/>
    <property type="match status" value="1"/>
</dbReference>
<dbReference type="InterPro" id="IPR001370">
    <property type="entry name" value="BIR_rpt"/>
</dbReference>
<comment type="caution">
    <text evidence="1">The sequence shown here is derived from an EMBL/GenBank/DDBJ whole genome shotgun (WGS) entry which is preliminary data.</text>
</comment>
<dbReference type="STRING" id="6573.A0A210Q7L1"/>
<dbReference type="GO" id="GO:0005737">
    <property type="term" value="C:cytoplasm"/>
    <property type="evidence" value="ECO:0007669"/>
    <property type="project" value="TreeGrafter"/>
</dbReference>
<gene>
    <name evidence="1" type="ORF">KP79_PYT06899</name>
</gene>
<accession>A0A210Q7L1</accession>
<evidence type="ECO:0000313" key="2">
    <source>
        <dbReference type="Proteomes" id="UP000242188"/>
    </source>
</evidence>
<dbReference type="PANTHER" id="PTHR10044:SF139">
    <property type="entry name" value="DEATH-ASSOCIATED INHIBITOR OF APOPTOSIS 2"/>
    <property type="match status" value="1"/>
</dbReference>
<keyword evidence="2" id="KW-1185">Reference proteome</keyword>
<dbReference type="EMBL" id="NEDP02004694">
    <property type="protein sequence ID" value="OWF44727.1"/>
    <property type="molecule type" value="Genomic_DNA"/>
</dbReference>
<name>A0A210Q7L1_MIZYE</name>
<dbReference type="CDD" id="cd00022">
    <property type="entry name" value="BIR"/>
    <property type="match status" value="1"/>
</dbReference>
<dbReference type="SMART" id="SM00238">
    <property type="entry name" value="BIR"/>
    <property type="match status" value="1"/>
</dbReference>
<dbReference type="Pfam" id="PF00653">
    <property type="entry name" value="BIR"/>
    <property type="match status" value="1"/>
</dbReference>
<dbReference type="Proteomes" id="UP000242188">
    <property type="component" value="Unassembled WGS sequence"/>
</dbReference>
<dbReference type="Gene3D" id="1.10.1170.10">
    <property type="entry name" value="Inhibitor Of Apoptosis Protein (2mihbC-IAP-1), Chain A"/>
    <property type="match status" value="1"/>
</dbReference>
<proteinExistence type="predicted"/>
<dbReference type="OrthoDB" id="10251804at2759"/>
<dbReference type="InterPro" id="IPR050784">
    <property type="entry name" value="IAP"/>
</dbReference>
<dbReference type="PROSITE" id="PS50143">
    <property type="entry name" value="BIR_REPEAT_2"/>
    <property type="match status" value="1"/>
</dbReference>
<protein>
    <submittedName>
        <fullName evidence="1">Baculoviral IAP repeat-containing protein 2</fullName>
    </submittedName>
</protein>
<sequence>MADSRIPLEDNQCLSLKNDKAVATTLIIQLLNELETRMDSTQKPTLARLKTTLTKQIFCTEVCIKNAQDLRDLFKIFRDFHGCVLTALVCFCGHFIETDPRYTTVIQSYYILIKKFMPGQEVSIIWKRRFPAVIQKSESMQDGSQTCIDTFSKYQARNDSFLYMIFTHDKNIDTLSASGFYATGDKDEVRCYNCNIFRRIWKPADDPLTNHVHSHPDCPYRKTEKNQEKVSSLNQTTAKRRMDIGQAEAKTGQKRIKQPPVTKYFPRVKKTRRKVNKQKKANTFLSRRKLSENIRKRRQNMRTFYKFNFYKANLDMKESLPRVIRHNHEQSAATAIRSDHSSGVIGDERSLSALKHSQASFEEEENFNETMLVSPTKEKETCIVRNSDRDLEIRTRLDQKGELNSIEDAEKARLMDTNDVGTNDVVNGRTDETFSGDRDKKITTDPTFNILQQENGRLNEQFKCKICQKEKIWFVFIPCGHLVACIQCGERAVKCIDCKLIIREKRKIYLV</sequence>